<dbReference type="STRING" id="887898.HMPREF0551_0089"/>
<dbReference type="PANTHER" id="PTHR42920:SF11">
    <property type="entry name" value="INNER MEMBRANE PROTEIN YTFF"/>
    <property type="match status" value="1"/>
</dbReference>
<keyword evidence="9" id="KW-1185">Reference proteome</keyword>
<evidence type="ECO:0000256" key="6">
    <source>
        <dbReference type="SAM" id="Phobius"/>
    </source>
</evidence>
<feature type="transmembrane region" description="Helical" evidence="6">
    <location>
        <begin position="189"/>
        <end position="207"/>
    </location>
</feature>
<dbReference type="Pfam" id="PF00892">
    <property type="entry name" value="EamA"/>
    <property type="match status" value="2"/>
</dbReference>
<feature type="transmembrane region" description="Helical" evidence="6">
    <location>
        <begin position="214"/>
        <end position="236"/>
    </location>
</feature>
<evidence type="ECO:0000256" key="4">
    <source>
        <dbReference type="ARBA" id="ARBA00022989"/>
    </source>
</evidence>
<feature type="domain" description="EamA" evidence="7">
    <location>
        <begin position="189"/>
        <end position="318"/>
    </location>
</feature>
<evidence type="ECO:0000256" key="2">
    <source>
        <dbReference type="ARBA" id="ARBA00022475"/>
    </source>
</evidence>
<keyword evidence="4 6" id="KW-1133">Transmembrane helix</keyword>
<feature type="transmembrane region" description="Helical" evidence="6">
    <location>
        <begin position="106"/>
        <end position="124"/>
    </location>
</feature>
<feature type="domain" description="EamA" evidence="7">
    <location>
        <begin position="21"/>
        <end position="125"/>
    </location>
</feature>
<feature type="transmembrane region" description="Helical" evidence="6">
    <location>
        <begin position="131"/>
        <end position="148"/>
    </location>
</feature>
<evidence type="ECO:0000256" key="5">
    <source>
        <dbReference type="ARBA" id="ARBA00023136"/>
    </source>
</evidence>
<keyword evidence="5 6" id="KW-0472">Membrane</keyword>
<organism evidence="8 9">
    <name type="scientific">Lautropia mirabilis ATCC 51599</name>
    <dbReference type="NCBI Taxonomy" id="887898"/>
    <lineage>
        <taxon>Bacteria</taxon>
        <taxon>Pseudomonadati</taxon>
        <taxon>Pseudomonadota</taxon>
        <taxon>Betaproteobacteria</taxon>
        <taxon>Burkholderiales</taxon>
        <taxon>Burkholderiaceae</taxon>
        <taxon>Lautropia</taxon>
    </lineage>
</organism>
<feature type="transmembrane region" description="Helical" evidence="6">
    <location>
        <begin position="46"/>
        <end position="68"/>
    </location>
</feature>
<dbReference type="SUPFAM" id="SSF103481">
    <property type="entry name" value="Multidrug resistance efflux transporter EmrE"/>
    <property type="match status" value="2"/>
</dbReference>
<dbReference type="PANTHER" id="PTHR42920">
    <property type="entry name" value="OS03G0707200 PROTEIN-RELATED"/>
    <property type="match status" value="1"/>
</dbReference>
<evidence type="ECO:0000313" key="9">
    <source>
        <dbReference type="Proteomes" id="UP000011021"/>
    </source>
</evidence>
<comment type="subcellular location">
    <subcellularLocation>
        <location evidence="1">Cell membrane</location>
        <topology evidence="1">Multi-pass membrane protein</topology>
    </subcellularLocation>
</comment>
<protein>
    <submittedName>
        <fullName evidence="8">Putative membrane protein</fullName>
    </submittedName>
</protein>
<name>E7RUC3_9BURK</name>
<dbReference type="AlphaFoldDB" id="E7RUC3"/>
<dbReference type="Gene3D" id="1.10.3730.20">
    <property type="match status" value="1"/>
</dbReference>
<keyword evidence="2" id="KW-1003">Cell membrane</keyword>
<comment type="caution">
    <text evidence="8">The sequence shown here is derived from an EMBL/GenBank/DDBJ whole genome shotgun (WGS) entry which is preliminary data.</text>
</comment>
<feature type="transmembrane region" description="Helical" evidence="6">
    <location>
        <begin position="248"/>
        <end position="266"/>
    </location>
</feature>
<dbReference type="eggNOG" id="COG5006">
    <property type="taxonomic scope" value="Bacteria"/>
</dbReference>
<evidence type="ECO:0000259" key="7">
    <source>
        <dbReference type="Pfam" id="PF00892"/>
    </source>
</evidence>
<dbReference type="InterPro" id="IPR051258">
    <property type="entry name" value="Diverse_Substrate_Transporter"/>
</dbReference>
<reference evidence="8 9" key="1">
    <citation type="submission" date="2010-12" db="EMBL/GenBank/DDBJ databases">
        <authorList>
            <person name="Muzny D."/>
            <person name="Qin X."/>
            <person name="Deng J."/>
            <person name="Jiang H."/>
            <person name="Liu Y."/>
            <person name="Qu J."/>
            <person name="Song X.-Z."/>
            <person name="Zhang L."/>
            <person name="Thornton R."/>
            <person name="Coyle M."/>
            <person name="Francisco L."/>
            <person name="Jackson L."/>
            <person name="Javaid M."/>
            <person name="Korchina V."/>
            <person name="Kovar C."/>
            <person name="Mata R."/>
            <person name="Mathew T."/>
            <person name="Ngo R."/>
            <person name="Nguyen L."/>
            <person name="Nguyen N."/>
            <person name="Okwuonu G."/>
            <person name="Ongeri F."/>
            <person name="Pham C."/>
            <person name="Simmons D."/>
            <person name="Wilczek-Boney K."/>
            <person name="Hale W."/>
            <person name="Jakkamsetti A."/>
            <person name="Pham P."/>
            <person name="Ruth R."/>
            <person name="San Lucas F."/>
            <person name="Warren J."/>
            <person name="Zhang J."/>
            <person name="Zhao Z."/>
            <person name="Zhou C."/>
            <person name="Zhu D."/>
            <person name="Lee S."/>
            <person name="Bess C."/>
            <person name="Blankenburg K."/>
            <person name="Forbes L."/>
            <person name="Fu Q."/>
            <person name="Gubbala S."/>
            <person name="Hirani K."/>
            <person name="Jayaseelan J.C."/>
            <person name="Lara F."/>
            <person name="Munidasa M."/>
            <person name="Palculict T."/>
            <person name="Patil S."/>
            <person name="Pu L.-L."/>
            <person name="Saada N."/>
            <person name="Tang L."/>
            <person name="Weissenberger G."/>
            <person name="Zhu Y."/>
            <person name="Hemphill L."/>
            <person name="Shang Y."/>
            <person name="Youmans B."/>
            <person name="Ayvaz T."/>
            <person name="Ross M."/>
            <person name="Santibanez J."/>
            <person name="Aqrawi P."/>
            <person name="Gross S."/>
            <person name="Joshi V."/>
            <person name="Fowler G."/>
            <person name="Nazareth L."/>
            <person name="Reid J."/>
            <person name="Worley K."/>
            <person name="Petrosino J."/>
            <person name="Highlander S."/>
            <person name="Gibbs R."/>
        </authorList>
    </citation>
    <scope>NUCLEOTIDE SEQUENCE [LARGE SCALE GENOMIC DNA]</scope>
    <source>
        <strain evidence="8 9">ATCC 51599</strain>
    </source>
</reference>
<dbReference type="InterPro" id="IPR000620">
    <property type="entry name" value="EamA_dom"/>
</dbReference>
<evidence type="ECO:0000256" key="1">
    <source>
        <dbReference type="ARBA" id="ARBA00004651"/>
    </source>
</evidence>
<dbReference type="GO" id="GO:0005886">
    <property type="term" value="C:plasma membrane"/>
    <property type="evidence" value="ECO:0007669"/>
    <property type="project" value="UniProtKB-SubCell"/>
</dbReference>
<accession>E7RUC3</accession>
<feature type="transmembrane region" description="Helical" evidence="6">
    <location>
        <begin position="80"/>
        <end position="100"/>
    </location>
</feature>
<dbReference type="RefSeq" id="WP_005671796.1">
    <property type="nucleotide sequence ID" value="NZ_CP146288.1"/>
</dbReference>
<gene>
    <name evidence="8" type="ORF">HMPREF0551_0089</name>
</gene>
<dbReference type="InterPro" id="IPR037185">
    <property type="entry name" value="EmrE-like"/>
</dbReference>
<evidence type="ECO:0000313" key="8">
    <source>
        <dbReference type="EMBL" id="EFV95906.1"/>
    </source>
</evidence>
<keyword evidence="3 6" id="KW-0812">Transmembrane</keyword>
<sequence length="328" mass="33931">MDSPAAAPQAPANAPSAFPLKPILWLLGSMTSLALGTSLAKQIFPIVGAQGTTALRLLFSALVLILFGRPWRHRMPRHDWWVVARYGMTLGMMNMLFYLALETIPFGIAVAIEFCGPLSVALFASRRPIDFVWIGCTVAGLLMLLPIWHGGGDAAAAQAVIEGAAGAHAVAEGAQGVVPGVASASLDPLGMLYAAGAAVCWAGYIIFGKKTQHLHAGTTVALGVSIGALMMFPIGVVHAGTALFEPKVLLIGLGAAVVSSAIPMFLEMKALRGLQAGTYGVMTSLEPALTSVVAMLVLGELLTLTQWCAIALTVTAAMGSALTSQRGG</sequence>
<dbReference type="HOGENOM" id="CLU_057295_0_1_4"/>
<proteinExistence type="predicted"/>
<dbReference type="Proteomes" id="UP000011021">
    <property type="component" value="Unassembled WGS sequence"/>
</dbReference>
<dbReference type="EMBL" id="AEQP01000001">
    <property type="protein sequence ID" value="EFV95906.1"/>
    <property type="molecule type" value="Genomic_DNA"/>
</dbReference>
<evidence type="ECO:0000256" key="3">
    <source>
        <dbReference type="ARBA" id="ARBA00022692"/>
    </source>
</evidence>